<proteinExistence type="predicted"/>
<reference evidence="3 4" key="1">
    <citation type="submission" date="2024-08" db="EMBL/GenBank/DDBJ databases">
        <authorList>
            <person name="Lu H."/>
        </authorList>
    </citation>
    <scope>NUCLEOTIDE SEQUENCE [LARGE SCALE GENOMIC DNA]</scope>
    <source>
        <strain evidence="3 4">BYS180W</strain>
    </source>
</reference>
<feature type="transmembrane region" description="Helical" evidence="2">
    <location>
        <begin position="289"/>
        <end position="313"/>
    </location>
</feature>
<comment type="caution">
    <text evidence="3">The sequence shown here is derived from an EMBL/GenBank/DDBJ whole genome shotgun (WGS) entry which is preliminary data.</text>
</comment>
<keyword evidence="1" id="KW-0813">Transport</keyword>
<feature type="transmembrane region" description="Helical" evidence="2">
    <location>
        <begin position="251"/>
        <end position="277"/>
    </location>
</feature>
<organism evidence="3 4">
    <name type="scientific">Roseateles rivi</name>
    <dbReference type="NCBI Taxonomy" id="3299028"/>
    <lineage>
        <taxon>Bacteria</taxon>
        <taxon>Pseudomonadati</taxon>
        <taxon>Pseudomonadota</taxon>
        <taxon>Betaproteobacteria</taxon>
        <taxon>Burkholderiales</taxon>
        <taxon>Sphaerotilaceae</taxon>
        <taxon>Roseateles</taxon>
    </lineage>
</organism>
<dbReference type="EMBL" id="JBIGHZ010000003">
    <property type="protein sequence ID" value="MFG6448070.1"/>
    <property type="molecule type" value="Genomic_DNA"/>
</dbReference>
<dbReference type="InterPro" id="IPR050222">
    <property type="entry name" value="MATE_MdtK"/>
</dbReference>
<feature type="transmembrane region" description="Helical" evidence="2">
    <location>
        <begin position="58"/>
        <end position="78"/>
    </location>
</feature>
<dbReference type="PANTHER" id="PTHR43298:SF2">
    <property type="entry name" value="FMN_FAD EXPORTER YEEO-RELATED"/>
    <property type="match status" value="1"/>
</dbReference>
<evidence type="ECO:0000256" key="1">
    <source>
        <dbReference type="ARBA" id="ARBA00022448"/>
    </source>
</evidence>
<feature type="transmembrane region" description="Helical" evidence="2">
    <location>
        <begin position="433"/>
        <end position="452"/>
    </location>
</feature>
<keyword evidence="4" id="KW-1185">Reference proteome</keyword>
<feature type="transmembrane region" description="Helical" evidence="2">
    <location>
        <begin position="401"/>
        <end position="421"/>
    </location>
</feature>
<dbReference type="NCBIfam" id="TIGR00797">
    <property type="entry name" value="matE"/>
    <property type="match status" value="1"/>
</dbReference>
<keyword evidence="2" id="KW-0472">Membrane</keyword>
<keyword evidence="2" id="KW-1133">Transmembrane helix</keyword>
<dbReference type="InterPro" id="IPR002528">
    <property type="entry name" value="MATE_fam"/>
</dbReference>
<evidence type="ECO:0000313" key="4">
    <source>
        <dbReference type="Proteomes" id="UP001606099"/>
    </source>
</evidence>
<feature type="transmembrane region" description="Helical" evidence="2">
    <location>
        <begin position="205"/>
        <end position="224"/>
    </location>
</feature>
<feature type="transmembrane region" description="Helical" evidence="2">
    <location>
        <begin position="98"/>
        <end position="116"/>
    </location>
</feature>
<evidence type="ECO:0000313" key="3">
    <source>
        <dbReference type="EMBL" id="MFG6448070.1"/>
    </source>
</evidence>
<dbReference type="Proteomes" id="UP001606099">
    <property type="component" value="Unassembled WGS sequence"/>
</dbReference>
<evidence type="ECO:0000256" key="2">
    <source>
        <dbReference type="SAM" id="Phobius"/>
    </source>
</evidence>
<feature type="transmembrane region" description="Helical" evidence="2">
    <location>
        <begin position="165"/>
        <end position="185"/>
    </location>
</feature>
<feature type="transmembrane region" description="Helical" evidence="2">
    <location>
        <begin position="362"/>
        <end position="380"/>
    </location>
</feature>
<accession>A0ABW7FUR2</accession>
<feature type="transmembrane region" description="Helical" evidence="2">
    <location>
        <begin position="136"/>
        <end position="153"/>
    </location>
</feature>
<feature type="transmembrane region" description="Helical" evidence="2">
    <location>
        <begin position="20"/>
        <end position="38"/>
    </location>
</feature>
<gene>
    <name evidence="3" type="ORF">ACG0Z6_07380</name>
</gene>
<protein>
    <submittedName>
        <fullName evidence="3">MATE family efflux transporter</fullName>
    </submittedName>
</protein>
<dbReference type="RefSeq" id="WP_394460018.1">
    <property type="nucleotide sequence ID" value="NZ_JBIGHZ010000003.1"/>
</dbReference>
<keyword evidence="2" id="KW-0812">Transmembrane</keyword>
<feature type="transmembrane region" description="Helical" evidence="2">
    <location>
        <begin position="334"/>
        <end position="356"/>
    </location>
</feature>
<dbReference type="PANTHER" id="PTHR43298">
    <property type="entry name" value="MULTIDRUG RESISTANCE PROTEIN NORM-RELATED"/>
    <property type="match status" value="1"/>
</dbReference>
<dbReference type="Pfam" id="PF01554">
    <property type="entry name" value="MatE"/>
    <property type="match status" value="2"/>
</dbReference>
<sequence>MSAVQSAQARRWANWQRIAVLAWPVFIGQLAVLSYSTIDTVLVARFGALDLAALAVGNAVYTSVFVGLMGVVLAVSPLAAQRFGAGDSQGVGDSLHQAVWLALALTLLGWLLLLNPEPLLALARPEVQVEAIIRRHLGLLAVALPAALLFTVYRGFNTAVSRPKAVMVLQLGGLALKFPLSLLLIHGAPGLPGALAFEGMGAPGGALSTAIVVWSQLLAGVWLLRHDAHYRPFGLHQGGLHRPNLAALKRLLALGLPMGGSILIEVTGFTFMALFISRFGATAVAGHQLAANLVAMMFMLPMALGNATGALVGQRVGAHDLLDAQRLARHGLELALGLALLLGSTMFLLRLPVLQLYTQDPLIIAAALPLLFWVAVFHLGDAGQALCAAVLRAHHVTLAPMVVYALAIWGVGIGGGYWLAFDAPFKAWSGAQGFWAAATLGLLLTATGLGWVQGAVHRSALKRSSAPQR</sequence>
<name>A0ABW7FUR2_9BURK</name>